<evidence type="ECO:0000256" key="1">
    <source>
        <dbReference type="ARBA" id="ARBA00005007"/>
    </source>
</evidence>
<dbReference type="Gene3D" id="3.20.20.70">
    <property type="entry name" value="Aldolase class I"/>
    <property type="match status" value="1"/>
</dbReference>
<dbReference type="RefSeq" id="WP_011808974.1">
    <property type="nucleotide sequence ID" value="NC_008786.1"/>
</dbReference>
<reference evidence="3" key="1">
    <citation type="submission" date="2006-12" db="EMBL/GenBank/DDBJ databases">
        <title>Complete sequence of chromosome 1 of Verminephrobacter eiseniae EF01-2.</title>
        <authorList>
            <person name="Copeland A."/>
            <person name="Lucas S."/>
            <person name="Lapidus A."/>
            <person name="Barry K."/>
            <person name="Detter J.C."/>
            <person name="Glavina del Rio T."/>
            <person name="Dalin E."/>
            <person name="Tice H."/>
            <person name="Pitluck S."/>
            <person name="Chertkov O."/>
            <person name="Brettin T."/>
            <person name="Bruce D."/>
            <person name="Han C."/>
            <person name="Tapia R."/>
            <person name="Gilna P."/>
            <person name="Schmutz J."/>
            <person name="Larimer F."/>
            <person name="Land M."/>
            <person name="Hauser L."/>
            <person name="Kyrpides N."/>
            <person name="Kim E."/>
            <person name="Stahl D."/>
            <person name="Richardson P."/>
        </authorList>
    </citation>
    <scope>NUCLEOTIDE SEQUENCE [LARGE SCALE GENOMIC DNA]</scope>
    <source>
        <strain evidence="3">EF01-2</strain>
    </source>
</reference>
<dbReference type="Gene3D" id="1.10.400.20">
    <property type="entry name" value="putative tagatose 6-phosphate kinase domain like"/>
    <property type="match status" value="1"/>
</dbReference>
<dbReference type="GO" id="GO:0009401">
    <property type="term" value="P:phosphoenolpyruvate-dependent sugar phosphotransferase system"/>
    <property type="evidence" value="ECO:0007669"/>
    <property type="project" value="TreeGrafter"/>
</dbReference>
<dbReference type="InterPro" id="IPR050303">
    <property type="entry name" value="GatZ_KbaZ_carbometab"/>
</dbReference>
<dbReference type="GO" id="GO:0005975">
    <property type="term" value="P:carbohydrate metabolic process"/>
    <property type="evidence" value="ECO:0007669"/>
    <property type="project" value="InterPro"/>
</dbReference>
<dbReference type="SUPFAM" id="SSF51569">
    <property type="entry name" value="Aldolase"/>
    <property type="match status" value="1"/>
</dbReference>
<evidence type="ECO:0000313" key="3">
    <source>
        <dbReference type="Proteomes" id="UP000000374"/>
    </source>
</evidence>
<sequence>MQYLRDINQRNRSAGVACTPSVCSAHPQVLLASLLLAQSRQRPLLVEATSNQVNQFGGYTGMQAADFIAHVQRIGQAHGIDRSLVLFGGDHLGPQVWRDQDAHSAMAHASALVASYVQAGFGKIHLDCSEGCAGEAAQVGDALSAQRAAQLARVCEQAARNPQALSYVVGTEVPPPGGARAEDGAMRVPPTSAQSARLTIAAHQQAFAQQGLHEAWGRVTGLVVQPGLEFGPDHVQHFDLQAPDSLSEVLAPHPQLAFEAHSTDYQKPPVFAALARRHFTVLKVGPALTFAYRQAVYALDALATWLAPQSPRAALAQVLEQLMQAEPQHWRKHYSGDARALRLLRHFGYADRVRYYWGQPAAKSAVAQLMQLLAEQPEPLAPLLAQHFADPVLEGAQTLQSQGFAWPQALVLAQIQAALNPYFLAPQ</sequence>
<dbReference type="Proteomes" id="UP000000374">
    <property type="component" value="Chromosome"/>
</dbReference>
<dbReference type="InterPro" id="IPR012062">
    <property type="entry name" value="GatZ/KbaZ-like"/>
</dbReference>
<dbReference type="InterPro" id="IPR013785">
    <property type="entry name" value="Aldolase_TIM"/>
</dbReference>
<dbReference type="AlphaFoldDB" id="A1WH56"/>
<evidence type="ECO:0000313" key="2">
    <source>
        <dbReference type="EMBL" id="ABM56963.1"/>
    </source>
</evidence>
<dbReference type="OrthoDB" id="1672942at2"/>
<dbReference type="STRING" id="391735.Veis_1192"/>
<dbReference type="eggNOG" id="COG4573">
    <property type="taxonomic scope" value="Bacteria"/>
</dbReference>
<dbReference type="PANTHER" id="PTHR32502:SF2">
    <property type="entry name" value="D-TAGATOSE-1,6-BISPHOSPHATE ALDOLASE SUBUNIT KBAZ"/>
    <property type="match status" value="1"/>
</dbReference>
<dbReference type="GO" id="GO:0005886">
    <property type="term" value="C:plasma membrane"/>
    <property type="evidence" value="ECO:0007669"/>
    <property type="project" value="TreeGrafter"/>
</dbReference>
<dbReference type="PIRSF" id="PIRSF009264">
    <property type="entry name" value="TagBP_ald_AgaZ"/>
    <property type="match status" value="1"/>
</dbReference>
<organism evidence="2 3">
    <name type="scientific">Verminephrobacter eiseniae (strain EF01-2)</name>
    <dbReference type="NCBI Taxonomy" id="391735"/>
    <lineage>
        <taxon>Bacteria</taxon>
        <taxon>Pseudomonadati</taxon>
        <taxon>Pseudomonadota</taxon>
        <taxon>Betaproteobacteria</taxon>
        <taxon>Burkholderiales</taxon>
        <taxon>Comamonadaceae</taxon>
        <taxon>Verminephrobacter</taxon>
    </lineage>
</organism>
<dbReference type="EMBL" id="CP000542">
    <property type="protein sequence ID" value="ABM56963.1"/>
    <property type="molecule type" value="Genomic_DNA"/>
</dbReference>
<gene>
    <name evidence="2" type="ordered locus">Veis_1192</name>
</gene>
<name>A1WH56_VEREI</name>
<dbReference type="KEGG" id="vei:Veis_1192"/>
<keyword evidence="3" id="KW-1185">Reference proteome</keyword>
<protein>
    <submittedName>
        <fullName evidence="2">Tagatose-bisphosphate aldolase noncatalytic subunit</fullName>
    </submittedName>
</protein>
<dbReference type="GeneID" id="76459849"/>
<accession>A1WH56</accession>
<dbReference type="PANTHER" id="PTHR32502">
    <property type="entry name" value="N-ACETYLGALACTOSAMINE PERMEASE II COMPONENT-RELATED"/>
    <property type="match status" value="1"/>
</dbReference>
<dbReference type="HOGENOM" id="CLU_053334_0_0_4"/>
<comment type="pathway">
    <text evidence="1">Carbohydrate metabolism.</text>
</comment>
<proteinExistence type="predicted"/>
<dbReference type="Pfam" id="PF08013">
    <property type="entry name" value="GatZ_KbaZ-like"/>
    <property type="match status" value="1"/>
</dbReference>